<reference evidence="2" key="1">
    <citation type="submission" date="2018-04" db="EMBL/GenBank/DDBJ databases">
        <authorList>
            <person name="Lucker S."/>
            <person name="Sakoula D."/>
        </authorList>
    </citation>
    <scope>NUCLEOTIDE SEQUENCE [LARGE SCALE GENOMIC DNA]</scope>
</reference>
<dbReference type="Proteomes" id="UP000248168">
    <property type="component" value="Unassembled WGS sequence"/>
</dbReference>
<dbReference type="Gene3D" id="3.40.390.10">
    <property type="entry name" value="Collagenase (Catalytic Domain)"/>
    <property type="match status" value="1"/>
</dbReference>
<proteinExistence type="predicted"/>
<organism evidence="1 2">
    <name type="scientific">Nitrospira lenta</name>
    <dbReference type="NCBI Taxonomy" id="1436998"/>
    <lineage>
        <taxon>Bacteria</taxon>
        <taxon>Pseudomonadati</taxon>
        <taxon>Nitrospirota</taxon>
        <taxon>Nitrospiria</taxon>
        <taxon>Nitrospirales</taxon>
        <taxon>Nitrospiraceae</taxon>
        <taxon>Nitrospira</taxon>
    </lineage>
</organism>
<evidence type="ECO:0000313" key="2">
    <source>
        <dbReference type="Proteomes" id="UP000248168"/>
    </source>
</evidence>
<protein>
    <submittedName>
        <fullName evidence="1">Uncharacterized protein</fullName>
    </submittedName>
</protein>
<dbReference type="AlphaFoldDB" id="A0A330L2W3"/>
<name>A0A330L2W3_9BACT</name>
<dbReference type="EMBL" id="OUNR01000002">
    <property type="protein sequence ID" value="SPP64133.1"/>
    <property type="molecule type" value="Genomic_DNA"/>
</dbReference>
<accession>A0A330L2W3</accession>
<dbReference type="OrthoDB" id="113724at2"/>
<dbReference type="RefSeq" id="WP_121988572.1">
    <property type="nucleotide sequence ID" value="NZ_OUNR01000002.1"/>
</dbReference>
<dbReference type="InterPro" id="IPR024079">
    <property type="entry name" value="MetalloPept_cat_dom_sf"/>
</dbReference>
<gene>
    <name evidence="1" type="ORF">NITLEN_100003</name>
</gene>
<keyword evidence="2" id="KW-1185">Reference proteome</keyword>
<dbReference type="GO" id="GO:0008237">
    <property type="term" value="F:metallopeptidase activity"/>
    <property type="evidence" value="ECO:0007669"/>
    <property type="project" value="InterPro"/>
</dbReference>
<sequence>MSYFTWLQVTLFILLLYFGKVSNVACLIQEPYVPVGLNALQGIGQVYFVPIGTFPQDVLNRLVTYYRNKYGLNISVLSAPLPAVVAHAFNEERGQYVAEEIIAILEQATAAWEPNSTLIAFTDQDLYIRESSWRYAFGYRSDQRAIVSSARMDTRFMAVWPIDSEWKGKRLRKMVTKYIGVLHYRLSLSSNCRSPLFSKIGGPQELDFMEEDL</sequence>
<dbReference type="InParanoid" id="A0A330L2W3"/>
<evidence type="ECO:0000313" key="1">
    <source>
        <dbReference type="EMBL" id="SPP64133.1"/>
    </source>
</evidence>